<feature type="domain" description="Non-haem dioxygenase N-terminal" evidence="3">
    <location>
        <begin position="29"/>
        <end position="82"/>
    </location>
</feature>
<dbReference type="SUPFAM" id="SSF51197">
    <property type="entry name" value="Clavaminate synthase-like"/>
    <property type="match status" value="1"/>
</dbReference>
<sequence length="86" mass="9372">MTTPECVPERYKQDNNDNQTANFALLPSIPVIDFALLNNGDAEELNKLDFACKEWGFFLACFPIVNHGAAAEVLSNVKAAVAAVDE</sequence>
<dbReference type="Pfam" id="PF14226">
    <property type="entry name" value="DIOX_N"/>
    <property type="match status" value="1"/>
</dbReference>
<evidence type="ECO:0000313" key="4">
    <source>
        <dbReference type="EMBL" id="GMN41462.1"/>
    </source>
</evidence>
<dbReference type="Proteomes" id="UP001187192">
    <property type="component" value="Unassembled WGS sequence"/>
</dbReference>
<dbReference type="GO" id="GO:0046872">
    <property type="term" value="F:metal ion binding"/>
    <property type="evidence" value="ECO:0007669"/>
    <property type="project" value="UniProtKB-KW"/>
</dbReference>
<dbReference type="EMBL" id="BTGU01000012">
    <property type="protein sequence ID" value="GMN41462.1"/>
    <property type="molecule type" value="Genomic_DNA"/>
</dbReference>
<keyword evidence="5" id="KW-1185">Reference proteome</keyword>
<dbReference type="Gene3D" id="2.60.120.330">
    <property type="entry name" value="B-lactam Antibiotic, Isopenicillin N Synthase, Chain"/>
    <property type="match status" value="1"/>
</dbReference>
<evidence type="ECO:0000259" key="3">
    <source>
        <dbReference type="Pfam" id="PF14226"/>
    </source>
</evidence>
<proteinExistence type="predicted"/>
<reference evidence="4" key="1">
    <citation type="submission" date="2023-07" db="EMBL/GenBank/DDBJ databases">
        <title>draft genome sequence of fig (Ficus carica).</title>
        <authorList>
            <person name="Takahashi T."/>
            <person name="Nishimura K."/>
        </authorList>
    </citation>
    <scope>NUCLEOTIDE SEQUENCE</scope>
</reference>
<dbReference type="InterPro" id="IPR026992">
    <property type="entry name" value="DIOX_N"/>
</dbReference>
<evidence type="ECO:0000256" key="2">
    <source>
        <dbReference type="ARBA" id="ARBA00023004"/>
    </source>
</evidence>
<name>A0AA87ZVW6_FICCA</name>
<evidence type="ECO:0000313" key="5">
    <source>
        <dbReference type="Proteomes" id="UP001187192"/>
    </source>
</evidence>
<organism evidence="4 5">
    <name type="scientific">Ficus carica</name>
    <name type="common">Common fig</name>
    <dbReference type="NCBI Taxonomy" id="3494"/>
    <lineage>
        <taxon>Eukaryota</taxon>
        <taxon>Viridiplantae</taxon>
        <taxon>Streptophyta</taxon>
        <taxon>Embryophyta</taxon>
        <taxon>Tracheophyta</taxon>
        <taxon>Spermatophyta</taxon>
        <taxon>Magnoliopsida</taxon>
        <taxon>eudicotyledons</taxon>
        <taxon>Gunneridae</taxon>
        <taxon>Pentapetalae</taxon>
        <taxon>rosids</taxon>
        <taxon>fabids</taxon>
        <taxon>Rosales</taxon>
        <taxon>Moraceae</taxon>
        <taxon>Ficeae</taxon>
        <taxon>Ficus</taxon>
    </lineage>
</organism>
<keyword evidence="1" id="KW-0479">Metal-binding</keyword>
<dbReference type="InterPro" id="IPR027443">
    <property type="entry name" value="IPNS-like_sf"/>
</dbReference>
<dbReference type="AlphaFoldDB" id="A0AA87ZVW6"/>
<evidence type="ECO:0000256" key="1">
    <source>
        <dbReference type="ARBA" id="ARBA00022723"/>
    </source>
</evidence>
<accession>A0AA87ZVW6</accession>
<comment type="caution">
    <text evidence="4">The sequence shown here is derived from an EMBL/GenBank/DDBJ whole genome shotgun (WGS) entry which is preliminary data.</text>
</comment>
<keyword evidence="2" id="KW-0408">Iron</keyword>
<protein>
    <recommendedName>
        <fullName evidence="3">Non-haem dioxygenase N-terminal domain-containing protein</fullName>
    </recommendedName>
</protein>
<gene>
    <name evidence="4" type="ORF">TIFTF001_010682</name>
</gene>